<evidence type="ECO:0000256" key="1">
    <source>
        <dbReference type="SAM" id="MobiDB-lite"/>
    </source>
</evidence>
<feature type="region of interest" description="Disordered" evidence="1">
    <location>
        <begin position="90"/>
        <end position="115"/>
    </location>
</feature>
<accession>A0ABR9FQU4</accession>
<reference evidence="2 3" key="1">
    <citation type="submission" date="2020-07" db="EMBL/GenBank/DDBJ databases">
        <title>Halophilic bacteria isolated from french cheeses.</title>
        <authorList>
            <person name="Kothe C.I."/>
            <person name="Farah-Kraiem B."/>
            <person name="Renault P."/>
            <person name="Dridi B."/>
        </authorList>
    </citation>
    <scope>NUCLEOTIDE SEQUENCE [LARGE SCALE GENOMIC DNA]</scope>
    <source>
        <strain evidence="2 3">FME14</strain>
    </source>
</reference>
<evidence type="ECO:0000313" key="2">
    <source>
        <dbReference type="EMBL" id="MBE0459148.1"/>
    </source>
</evidence>
<organism evidence="2 3">
    <name type="scientific">Pseudoalteromonas prydzensis</name>
    <dbReference type="NCBI Taxonomy" id="182141"/>
    <lineage>
        <taxon>Bacteria</taxon>
        <taxon>Pseudomonadati</taxon>
        <taxon>Pseudomonadota</taxon>
        <taxon>Gammaproteobacteria</taxon>
        <taxon>Alteromonadales</taxon>
        <taxon>Pseudoalteromonadaceae</taxon>
        <taxon>Pseudoalteromonas</taxon>
    </lineage>
</organism>
<evidence type="ECO:0000313" key="3">
    <source>
        <dbReference type="Proteomes" id="UP000707245"/>
    </source>
</evidence>
<comment type="caution">
    <text evidence="2">The sequence shown here is derived from an EMBL/GenBank/DDBJ whole genome shotgun (WGS) entry which is preliminary data.</text>
</comment>
<sequence>MSIIKKTTKVAISIALVMGNITPPSDNYYEDDHDFDLVSNELKSGWGWGFNKAFAWCHDQATSSQECYVVTGKRPRDTVFRDTSEFVKDEPIRTQGGSGGSGSKANPSNNEKAEKRRKCELKADVIFSKCEAKQLVDFSMSLKDECKPLIASSIGIGVGKISGGLTYDPYGRCINEIASIRDASIGTCKVFLATQKLQC</sequence>
<evidence type="ECO:0008006" key="4">
    <source>
        <dbReference type="Google" id="ProtNLM"/>
    </source>
</evidence>
<protein>
    <recommendedName>
        <fullName evidence="4">DUF4189 domain-containing protein</fullName>
    </recommendedName>
</protein>
<keyword evidence="3" id="KW-1185">Reference proteome</keyword>
<dbReference type="Proteomes" id="UP000707245">
    <property type="component" value="Unassembled WGS sequence"/>
</dbReference>
<gene>
    <name evidence="2" type="ORF">EI167_17240</name>
</gene>
<name>A0ABR9FQU4_9GAMM</name>
<dbReference type="EMBL" id="RRZA01000064">
    <property type="protein sequence ID" value="MBE0459148.1"/>
    <property type="molecule type" value="Genomic_DNA"/>
</dbReference>
<dbReference type="RefSeq" id="WP_192542626.1">
    <property type="nucleotide sequence ID" value="NZ_JBQELX010000070.1"/>
</dbReference>
<proteinExistence type="predicted"/>